<protein>
    <submittedName>
        <fullName evidence="3">Topoisomerase II</fullName>
    </submittedName>
</protein>
<dbReference type="Proteomes" id="UP000237073">
    <property type="component" value="Unassembled WGS sequence"/>
</dbReference>
<evidence type="ECO:0000313" key="2">
    <source>
        <dbReference type="EMBL" id="POP45607.1"/>
    </source>
</evidence>
<dbReference type="EMBL" id="PQGD01000008">
    <property type="protein sequence ID" value="POP48768.1"/>
    <property type="molecule type" value="Genomic_DNA"/>
</dbReference>
<evidence type="ECO:0000313" key="4">
    <source>
        <dbReference type="Proteomes" id="UP000237073"/>
    </source>
</evidence>
<evidence type="ECO:0000313" key="5">
    <source>
        <dbReference type="Proteomes" id="UP000247005"/>
    </source>
</evidence>
<dbReference type="AlphaFoldDB" id="A0A2P5GQE7"/>
<dbReference type="GO" id="GO:0016853">
    <property type="term" value="F:isomerase activity"/>
    <property type="evidence" value="ECO:0007669"/>
    <property type="project" value="UniProtKB-KW"/>
</dbReference>
<feature type="chain" id="PRO_5015177978" evidence="1">
    <location>
        <begin position="20"/>
        <end position="240"/>
    </location>
</feature>
<keyword evidence="1" id="KW-0732">Signal</keyword>
<gene>
    <name evidence="3" type="ORF">CHU32_11660</name>
    <name evidence="2" type="ORF">CHU33_08730</name>
</gene>
<keyword evidence="3" id="KW-0413">Isomerase</keyword>
<dbReference type="RefSeq" id="WP_103675696.1">
    <property type="nucleotide sequence ID" value="NZ_PQGD01000008.1"/>
</dbReference>
<reference evidence="4 5" key="1">
    <citation type="submission" date="2018-01" db="EMBL/GenBank/DDBJ databases">
        <title>Superficieibacter electus gen. nov., sp. nov., an extended-spectrum beta-lactamase possessing member of the Enterobacteriaceae family, isolated from intensive care unit surfaces.</title>
        <authorList>
            <person name="Potter R.F."/>
            <person name="D'Souza A.W."/>
        </authorList>
    </citation>
    <scope>NUCLEOTIDE SEQUENCE [LARGE SCALE GENOMIC DNA]</scope>
    <source>
        <strain evidence="3 5">BP-1</strain>
        <strain evidence="2 4">BP-2</strain>
    </source>
</reference>
<comment type="caution">
    <text evidence="3">The sequence shown here is derived from an EMBL/GenBank/DDBJ whole genome shotgun (WGS) entry which is preliminary data.</text>
</comment>
<organism evidence="3 5">
    <name type="scientific">Superficieibacter electus</name>
    <dbReference type="NCBI Taxonomy" id="2022662"/>
    <lineage>
        <taxon>Bacteria</taxon>
        <taxon>Pseudomonadati</taxon>
        <taxon>Pseudomonadota</taxon>
        <taxon>Gammaproteobacteria</taxon>
        <taxon>Enterobacterales</taxon>
        <taxon>Enterobacteriaceae</taxon>
        <taxon>Superficieibacter</taxon>
    </lineage>
</organism>
<accession>A0A2P5GQE7</accession>
<dbReference type="EMBL" id="PQGE01000006">
    <property type="protein sequence ID" value="POP45607.1"/>
    <property type="molecule type" value="Genomic_DNA"/>
</dbReference>
<dbReference type="OrthoDB" id="6477852at2"/>
<name>A0A2P5GQE7_9ENTR</name>
<dbReference type="Proteomes" id="UP000247005">
    <property type="component" value="Unassembled WGS sequence"/>
</dbReference>
<keyword evidence="4" id="KW-1185">Reference proteome</keyword>
<sequence>MKKWSTALLAGVISFMAFAWIAHRSPAKTDDEQFDAIVSTMPTYQVLKEQEPQLWQSIRTRALTMQKEGKIEQQIVDAIQPQVLNLQMQRLQTAPDENVVAYMKINMEQTAAVQKVSDDDCYRFLFPDVKGGINPIRILSQDLFHRRMEIDAAMMRAAVGPNKHTVTPQEREHAQQDIKPVAQQLSQKYGQDLAIMSNPASGVGKEKITCNIVQDLWNGVLTLPQDKAAGVIRFAIDSSK</sequence>
<proteinExistence type="predicted"/>
<evidence type="ECO:0000313" key="3">
    <source>
        <dbReference type="EMBL" id="POP48768.1"/>
    </source>
</evidence>
<feature type="signal peptide" evidence="1">
    <location>
        <begin position="1"/>
        <end position="19"/>
    </location>
</feature>
<evidence type="ECO:0000256" key="1">
    <source>
        <dbReference type="SAM" id="SignalP"/>
    </source>
</evidence>